<reference evidence="2 3" key="1">
    <citation type="journal article" date="2014" name="Genome Announc.">
        <title>Complete Genome Sequence of Sterol-Transforming Mycobacterium neoaurum Strain VKM Ac-1815D.</title>
        <authorList>
            <person name="Shtratnikova V.Y."/>
            <person name="Bragin E.Y."/>
            <person name="Dovbnya D.V."/>
            <person name="Pekov Y.A."/>
            <person name="Schelkunov M.I."/>
            <person name="Strizhov N."/>
            <person name="Ivashina T.V."/>
            <person name="Ashapkin V.V."/>
            <person name="Donova M.V."/>
        </authorList>
    </citation>
    <scope>NUCLEOTIDE SEQUENCE [LARGE SCALE GENOMIC DNA]</scope>
    <source>
        <strain evidence="2 3">VKM Ac-1815D</strain>
    </source>
</reference>
<gene>
    <name evidence="2" type="ORF">D174_22670</name>
</gene>
<dbReference type="EMBL" id="CP006936">
    <property type="protein sequence ID" value="AHC27177.1"/>
    <property type="molecule type" value="Genomic_DNA"/>
</dbReference>
<evidence type="ECO:0000256" key="1">
    <source>
        <dbReference type="SAM" id="MobiDB-lite"/>
    </source>
</evidence>
<dbReference type="InterPro" id="IPR029068">
    <property type="entry name" value="Glyas_Bleomycin-R_OHBP_Dase"/>
</dbReference>
<feature type="region of interest" description="Disordered" evidence="1">
    <location>
        <begin position="60"/>
        <end position="80"/>
    </location>
</feature>
<organism evidence="2 3">
    <name type="scientific">Mycolicibacterium neoaurum VKM Ac-1815D</name>
    <dbReference type="NCBI Taxonomy" id="700508"/>
    <lineage>
        <taxon>Bacteria</taxon>
        <taxon>Bacillati</taxon>
        <taxon>Actinomycetota</taxon>
        <taxon>Actinomycetes</taxon>
        <taxon>Mycobacteriales</taxon>
        <taxon>Mycobacteriaceae</taxon>
        <taxon>Mycolicibacterium</taxon>
    </lineage>
</organism>
<proteinExistence type="predicted"/>
<dbReference type="HOGENOM" id="CLU_1303168_0_0_11"/>
<accession>V5XGN8</accession>
<evidence type="ECO:0000313" key="3">
    <source>
        <dbReference type="Proteomes" id="UP000018763"/>
    </source>
</evidence>
<sequence>MALTIDEILVADPAAAWTAAGFGVDADGVCRVGSVRIRLVGREQGTGIIGWSLREFDGTDMDGIPTAPSRSDPPPPGEHANGVVDIDHLVMMSPDLDRTVAALGSAGVLPRRERDTELGGRPVRQIFYRLGAVILEVIGSPERRADGPATLWGITYTVADIDAGAAFLGELTSRVKDAVQPGRRITTLRHQQLGMSVPSAFISAPILGR</sequence>
<dbReference type="KEGG" id="mne:D174_22670"/>
<evidence type="ECO:0000313" key="2">
    <source>
        <dbReference type="EMBL" id="AHC27177.1"/>
    </source>
</evidence>
<dbReference type="Proteomes" id="UP000018763">
    <property type="component" value="Chromosome"/>
</dbReference>
<protein>
    <submittedName>
        <fullName evidence="2">Glyoxalase</fullName>
    </submittedName>
</protein>
<dbReference type="RefSeq" id="WP_019510365.1">
    <property type="nucleotide sequence ID" value="NC_023036.2"/>
</dbReference>
<dbReference type="AlphaFoldDB" id="V5XGN8"/>
<name>V5XGN8_MYCNE</name>
<dbReference type="SUPFAM" id="SSF54593">
    <property type="entry name" value="Glyoxalase/Bleomycin resistance protein/Dihydroxybiphenyl dioxygenase"/>
    <property type="match status" value="1"/>
</dbReference>
<dbReference type="eggNOG" id="COG3324">
    <property type="taxonomic scope" value="Bacteria"/>
</dbReference>
<dbReference type="GeneID" id="43452246"/>
<keyword evidence="3" id="KW-1185">Reference proteome</keyword>